<dbReference type="Proteomes" id="UP001218218">
    <property type="component" value="Unassembled WGS sequence"/>
</dbReference>
<gene>
    <name evidence="1" type="ORF">DFH08DRAFT_319183</name>
</gene>
<evidence type="ECO:0000313" key="1">
    <source>
        <dbReference type="EMBL" id="KAJ7328370.1"/>
    </source>
</evidence>
<sequence>MLGAPTSAPSACFKVDTTQPTSIQVRLADGTRLIARMNLTHGRRSARVHRRVSPLLSLCFHSASFLLPLSLVASLPHPPAILHPSSVIPPLNPPFLTSNYIIHFPLSSYGFREMS</sequence>
<reference evidence="1" key="1">
    <citation type="submission" date="2023-03" db="EMBL/GenBank/DDBJ databases">
        <title>Massive genome expansion in bonnet fungi (Mycena s.s.) driven by repeated elements and novel gene families across ecological guilds.</title>
        <authorList>
            <consortium name="Lawrence Berkeley National Laboratory"/>
            <person name="Harder C.B."/>
            <person name="Miyauchi S."/>
            <person name="Viragh M."/>
            <person name="Kuo A."/>
            <person name="Thoen E."/>
            <person name="Andreopoulos B."/>
            <person name="Lu D."/>
            <person name="Skrede I."/>
            <person name="Drula E."/>
            <person name="Henrissat B."/>
            <person name="Morin E."/>
            <person name="Kohler A."/>
            <person name="Barry K."/>
            <person name="LaButti K."/>
            <person name="Morin E."/>
            <person name="Salamov A."/>
            <person name="Lipzen A."/>
            <person name="Mereny Z."/>
            <person name="Hegedus B."/>
            <person name="Baldrian P."/>
            <person name="Stursova M."/>
            <person name="Weitz H."/>
            <person name="Taylor A."/>
            <person name="Grigoriev I.V."/>
            <person name="Nagy L.G."/>
            <person name="Martin F."/>
            <person name="Kauserud H."/>
        </authorList>
    </citation>
    <scope>NUCLEOTIDE SEQUENCE</scope>
    <source>
        <strain evidence="1">CBHHK002</strain>
    </source>
</reference>
<evidence type="ECO:0000313" key="2">
    <source>
        <dbReference type="Proteomes" id="UP001218218"/>
    </source>
</evidence>
<organism evidence="1 2">
    <name type="scientific">Mycena albidolilacea</name>
    <dbReference type="NCBI Taxonomy" id="1033008"/>
    <lineage>
        <taxon>Eukaryota</taxon>
        <taxon>Fungi</taxon>
        <taxon>Dikarya</taxon>
        <taxon>Basidiomycota</taxon>
        <taxon>Agaricomycotina</taxon>
        <taxon>Agaricomycetes</taxon>
        <taxon>Agaricomycetidae</taxon>
        <taxon>Agaricales</taxon>
        <taxon>Marasmiineae</taxon>
        <taxon>Mycenaceae</taxon>
        <taxon>Mycena</taxon>
    </lineage>
</organism>
<dbReference type="EMBL" id="JARIHO010000039">
    <property type="protein sequence ID" value="KAJ7328370.1"/>
    <property type="molecule type" value="Genomic_DNA"/>
</dbReference>
<proteinExistence type="predicted"/>
<comment type="caution">
    <text evidence="1">The sequence shown here is derived from an EMBL/GenBank/DDBJ whole genome shotgun (WGS) entry which is preliminary data.</text>
</comment>
<keyword evidence="2" id="KW-1185">Reference proteome</keyword>
<dbReference type="Gene3D" id="3.10.20.90">
    <property type="entry name" value="Phosphatidylinositol 3-kinase Catalytic Subunit, Chain A, domain 1"/>
    <property type="match status" value="1"/>
</dbReference>
<accession>A0AAD7EIN8</accession>
<dbReference type="AlphaFoldDB" id="A0AAD7EIN8"/>
<protein>
    <submittedName>
        <fullName evidence="1">Uncharacterized protein</fullName>
    </submittedName>
</protein>
<name>A0AAD7EIN8_9AGAR</name>